<sequence length="126" mass="13889">MFAHLGLFAPALEKLASVMVKFAINSMSASWPALYTLTPSDSASNLPLQITLTATILLSIFCYTNAGSKMLTLSSRIGILLLKQLTICPLYPHCLSLNHAAYHFTLTTSQFMQIFFVIFGAGHKMW</sequence>
<keyword evidence="2" id="KW-1185">Reference proteome</keyword>
<evidence type="ECO:0000313" key="2">
    <source>
        <dbReference type="Proteomes" id="UP001165960"/>
    </source>
</evidence>
<name>A0ACC2UTZ3_9FUNG</name>
<comment type="caution">
    <text evidence="1">The sequence shown here is derived from an EMBL/GenBank/DDBJ whole genome shotgun (WGS) entry which is preliminary data.</text>
</comment>
<accession>A0ACC2UTZ3</accession>
<gene>
    <name evidence="1" type="ORF">DSO57_1039598</name>
</gene>
<evidence type="ECO:0000313" key="1">
    <source>
        <dbReference type="EMBL" id="KAJ9090237.1"/>
    </source>
</evidence>
<dbReference type="EMBL" id="QTSX02000011">
    <property type="protein sequence ID" value="KAJ9090237.1"/>
    <property type="molecule type" value="Genomic_DNA"/>
</dbReference>
<reference evidence="1" key="1">
    <citation type="submission" date="2022-04" db="EMBL/GenBank/DDBJ databases">
        <title>Genome of the entomopathogenic fungus Entomophthora muscae.</title>
        <authorList>
            <person name="Elya C."/>
            <person name="Lovett B.R."/>
            <person name="Lee E."/>
            <person name="Macias A.M."/>
            <person name="Hajek A.E."/>
            <person name="De Bivort B.L."/>
            <person name="Kasson M.T."/>
            <person name="De Fine Licht H.H."/>
            <person name="Stajich J.E."/>
        </authorList>
    </citation>
    <scope>NUCLEOTIDE SEQUENCE</scope>
    <source>
        <strain evidence="1">Berkeley</strain>
    </source>
</reference>
<organism evidence="1 2">
    <name type="scientific">Entomophthora muscae</name>
    <dbReference type="NCBI Taxonomy" id="34485"/>
    <lineage>
        <taxon>Eukaryota</taxon>
        <taxon>Fungi</taxon>
        <taxon>Fungi incertae sedis</taxon>
        <taxon>Zoopagomycota</taxon>
        <taxon>Entomophthoromycotina</taxon>
        <taxon>Entomophthoromycetes</taxon>
        <taxon>Entomophthorales</taxon>
        <taxon>Entomophthoraceae</taxon>
        <taxon>Entomophthora</taxon>
    </lineage>
</organism>
<dbReference type="Proteomes" id="UP001165960">
    <property type="component" value="Unassembled WGS sequence"/>
</dbReference>
<protein>
    <submittedName>
        <fullName evidence="1">Uncharacterized protein</fullName>
    </submittedName>
</protein>
<proteinExistence type="predicted"/>